<dbReference type="EMBL" id="JACVVD010000004">
    <property type="protein sequence ID" value="MBD0381268.1"/>
    <property type="molecule type" value="Genomic_DNA"/>
</dbReference>
<evidence type="ECO:0000313" key="3">
    <source>
        <dbReference type="Proteomes" id="UP000650466"/>
    </source>
</evidence>
<dbReference type="RefSeq" id="WP_188175058.1">
    <property type="nucleotide sequence ID" value="NZ_JACVVD010000004.1"/>
</dbReference>
<evidence type="ECO:0000313" key="2">
    <source>
        <dbReference type="EMBL" id="MBD0381268.1"/>
    </source>
</evidence>
<name>A0A926QK10_9BACL</name>
<sequence length="79" mass="9092">MDNKEVKMASARFRDGLDDDIKRKYNALPDSERSDNVRDALRLWFGIEKKLVFRPTTTPVKPPQNLPKPWSPQKGVGKP</sequence>
<gene>
    <name evidence="2" type="ORF">ICC18_14175</name>
</gene>
<organism evidence="2 3">
    <name type="scientific">Paenibacillus sedimenti</name>
    <dbReference type="NCBI Taxonomy" id="2770274"/>
    <lineage>
        <taxon>Bacteria</taxon>
        <taxon>Bacillati</taxon>
        <taxon>Bacillota</taxon>
        <taxon>Bacilli</taxon>
        <taxon>Bacillales</taxon>
        <taxon>Paenibacillaceae</taxon>
        <taxon>Paenibacillus</taxon>
    </lineage>
</organism>
<feature type="compositionally biased region" description="Pro residues" evidence="1">
    <location>
        <begin position="60"/>
        <end position="70"/>
    </location>
</feature>
<proteinExistence type="predicted"/>
<evidence type="ECO:0000256" key="1">
    <source>
        <dbReference type="SAM" id="MobiDB-lite"/>
    </source>
</evidence>
<dbReference type="AlphaFoldDB" id="A0A926QK10"/>
<dbReference type="Proteomes" id="UP000650466">
    <property type="component" value="Unassembled WGS sequence"/>
</dbReference>
<protein>
    <submittedName>
        <fullName evidence="2">Uncharacterized protein</fullName>
    </submittedName>
</protein>
<reference evidence="2" key="1">
    <citation type="submission" date="2020-09" db="EMBL/GenBank/DDBJ databases">
        <title>Draft Genome Sequence of Paenibacillus sp. WST5.</title>
        <authorList>
            <person name="Bao Z."/>
        </authorList>
    </citation>
    <scope>NUCLEOTIDE SEQUENCE</scope>
    <source>
        <strain evidence="2">WST5</strain>
    </source>
</reference>
<accession>A0A926QK10</accession>
<keyword evidence="3" id="KW-1185">Reference proteome</keyword>
<comment type="caution">
    <text evidence="2">The sequence shown here is derived from an EMBL/GenBank/DDBJ whole genome shotgun (WGS) entry which is preliminary data.</text>
</comment>
<feature type="region of interest" description="Disordered" evidence="1">
    <location>
        <begin position="55"/>
        <end position="79"/>
    </location>
</feature>